<sequence>MTDTQKTQRYSPDEHKKKVLLEILFKLESASLGCEELDLPMFGEELLRKCEEITPAFTSENIMLKDLKERAEKIKECEPDPDYNIYLAESICRRLCLLCQAENFLITPYHKCYSCSNVDIKDFAYQPNEFEAERKREIEKIVKYLIPQNTPVIVSPETCRHSQRGNPS</sequence>
<reference evidence="1 2" key="1">
    <citation type="submission" date="2021-06" db="EMBL/GenBank/DDBJ databases">
        <authorList>
            <person name="Kallberg Y."/>
            <person name="Tangrot J."/>
            <person name="Rosling A."/>
        </authorList>
    </citation>
    <scope>NUCLEOTIDE SEQUENCE [LARGE SCALE GENOMIC DNA]</scope>
    <source>
        <strain evidence="1 2">120-4 pot B 10/14</strain>
    </source>
</reference>
<organism evidence="1 2">
    <name type="scientific">Gigaspora margarita</name>
    <dbReference type="NCBI Taxonomy" id="4874"/>
    <lineage>
        <taxon>Eukaryota</taxon>
        <taxon>Fungi</taxon>
        <taxon>Fungi incertae sedis</taxon>
        <taxon>Mucoromycota</taxon>
        <taxon>Glomeromycotina</taxon>
        <taxon>Glomeromycetes</taxon>
        <taxon>Diversisporales</taxon>
        <taxon>Gigasporaceae</taxon>
        <taxon>Gigaspora</taxon>
    </lineage>
</organism>
<proteinExistence type="predicted"/>
<protein>
    <submittedName>
        <fullName evidence="1">21090_t:CDS:1</fullName>
    </submittedName>
</protein>
<comment type="caution">
    <text evidence="1">The sequence shown here is derived from an EMBL/GenBank/DDBJ whole genome shotgun (WGS) entry which is preliminary data.</text>
</comment>
<gene>
    <name evidence="1" type="ORF">GMARGA_LOCUS22013</name>
</gene>
<evidence type="ECO:0000313" key="1">
    <source>
        <dbReference type="EMBL" id="CAG8795578.1"/>
    </source>
</evidence>
<dbReference type="EMBL" id="CAJVQB010020859">
    <property type="protein sequence ID" value="CAG8795578.1"/>
    <property type="molecule type" value="Genomic_DNA"/>
</dbReference>
<keyword evidence="2" id="KW-1185">Reference proteome</keyword>
<accession>A0ABN7VRP5</accession>
<evidence type="ECO:0000313" key="2">
    <source>
        <dbReference type="Proteomes" id="UP000789901"/>
    </source>
</evidence>
<dbReference type="Proteomes" id="UP000789901">
    <property type="component" value="Unassembled WGS sequence"/>
</dbReference>
<name>A0ABN7VRP5_GIGMA</name>